<feature type="compositionally biased region" description="Pro residues" evidence="1">
    <location>
        <begin position="1"/>
        <end position="10"/>
    </location>
</feature>
<evidence type="ECO:0000313" key="3">
    <source>
        <dbReference type="EMBL" id="SHH21073.1"/>
    </source>
</evidence>
<dbReference type="OrthoDB" id="9768004at2"/>
<feature type="domain" description="Sulfatase-modifying factor enzyme-like" evidence="2">
    <location>
        <begin position="94"/>
        <end position="324"/>
    </location>
</feature>
<proteinExistence type="predicted"/>
<dbReference type="InterPro" id="IPR016187">
    <property type="entry name" value="CTDL_fold"/>
</dbReference>
<dbReference type="Pfam" id="PF03781">
    <property type="entry name" value="FGE-sulfatase"/>
    <property type="match status" value="1"/>
</dbReference>
<dbReference type="PANTHER" id="PTHR23150:SF19">
    <property type="entry name" value="FORMYLGLYCINE-GENERATING ENZYME"/>
    <property type="match status" value="1"/>
</dbReference>
<dbReference type="InterPro" id="IPR005532">
    <property type="entry name" value="SUMF_dom"/>
</dbReference>
<evidence type="ECO:0000313" key="4">
    <source>
        <dbReference type="Proteomes" id="UP000199758"/>
    </source>
</evidence>
<dbReference type="SUPFAM" id="SSF56436">
    <property type="entry name" value="C-type lectin-like"/>
    <property type="match status" value="1"/>
</dbReference>
<dbReference type="STRING" id="490188.SAMN04488068_2886"/>
<dbReference type="GO" id="GO:0120147">
    <property type="term" value="F:formylglycine-generating oxidase activity"/>
    <property type="evidence" value="ECO:0007669"/>
    <property type="project" value="TreeGrafter"/>
</dbReference>
<feature type="compositionally biased region" description="Basic and acidic residues" evidence="1">
    <location>
        <begin position="20"/>
        <end position="38"/>
    </location>
</feature>
<dbReference type="InterPro" id="IPR042095">
    <property type="entry name" value="SUMF_sf"/>
</dbReference>
<gene>
    <name evidence="3" type="ORF">SAMN04488068_2886</name>
</gene>
<dbReference type="RefSeq" id="WP_072898510.1">
    <property type="nucleotide sequence ID" value="NZ_FQWZ01000007.1"/>
</dbReference>
<reference evidence="3 4" key="1">
    <citation type="submission" date="2016-11" db="EMBL/GenBank/DDBJ databases">
        <authorList>
            <person name="Jaros S."/>
            <person name="Januszkiewicz K."/>
            <person name="Wedrychowicz H."/>
        </authorList>
    </citation>
    <scope>NUCLEOTIDE SEQUENCE [LARGE SCALE GENOMIC DNA]</scope>
    <source>
        <strain evidence="3 4">CGMCC 1.7049</strain>
    </source>
</reference>
<name>A0A1M5R5I9_9GAMM</name>
<dbReference type="EMBL" id="FQWZ01000007">
    <property type="protein sequence ID" value="SHH21073.1"/>
    <property type="molecule type" value="Genomic_DNA"/>
</dbReference>
<dbReference type="Gene3D" id="3.90.1580.10">
    <property type="entry name" value="paralog of FGE (formylglycine-generating enzyme)"/>
    <property type="match status" value="1"/>
</dbReference>
<dbReference type="AlphaFoldDB" id="A0A1M5R5I9"/>
<feature type="region of interest" description="Disordered" evidence="1">
    <location>
        <begin position="1"/>
        <end position="49"/>
    </location>
</feature>
<keyword evidence="4" id="KW-1185">Reference proteome</keyword>
<accession>A0A1M5R5I9</accession>
<organism evidence="3 4">
    <name type="scientific">Hydrocarboniphaga daqingensis</name>
    <dbReference type="NCBI Taxonomy" id="490188"/>
    <lineage>
        <taxon>Bacteria</taxon>
        <taxon>Pseudomonadati</taxon>
        <taxon>Pseudomonadota</taxon>
        <taxon>Gammaproteobacteria</taxon>
        <taxon>Nevskiales</taxon>
        <taxon>Nevskiaceae</taxon>
        <taxon>Hydrocarboniphaga</taxon>
    </lineage>
</organism>
<dbReference type="PANTHER" id="PTHR23150">
    <property type="entry name" value="SULFATASE MODIFYING FACTOR 1, 2"/>
    <property type="match status" value="1"/>
</dbReference>
<sequence>MTDTPPPADPASPESAPTREPFRRQQRDDGSPSDRIRPPELPGEAPPETDSLRFPLLALALTSMIVSLLLAWMQADPSVPVAPRQPSAQERLQMPQWIDIPGGRLQQRDPPARFEVAPFRISRTEITVEQFRLFIKYTGYSNPAWTDFPCTGTSTDLSWDRPGYEQADTFPVVCVSARDAMAFAGWLSEQIGQPLRLPTELEWEYAARAGTATRFWWGDEYQERYAECFGCGPRPPQHPTYVGARAPNPFGLLDIAGNVREWTCTPFATRGAGSVGSCAPHFDEATNLVLRGGSWQEPQQALELVHRSPFGAWHRNVWTGFRLVAPAQPS</sequence>
<dbReference type="InterPro" id="IPR051043">
    <property type="entry name" value="Sulfatase_Mod_Factor_Kinase"/>
</dbReference>
<evidence type="ECO:0000256" key="1">
    <source>
        <dbReference type="SAM" id="MobiDB-lite"/>
    </source>
</evidence>
<evidence type="ECO:0000259" key="2">
    <source>
        <dbReference type="Pfam" id="PF03781"/>
    </source>
</evidence>
<dbReference type="Proteomes" id="UP000199758">
    <property type="component" value="Unassembled WGS sequence"/>
</dbReference>
<protein>
    <submittedName>
        <fullName evidence="3">Formylglycine-generating enzyme, required for sulfatase activity, contains SUMF1/FGE domain</fullName>
    </submittedName>
</protein>